<feature type="region of interest" description="Disordered" evidence="1">
    <location>
        <begin position="147"/>
        <end position="183"/>
    </location>
</feature>
<reference evidence="2 3" key="1">
    <citation type="submission" date="2015-09" db="EMBL/GenBank/DDBJ databases">
        <title>Identification and resolution of microdiversity through metagenomic sequencing of parallel consortia.</title>
        <authorList>
            <person name="Nelson W.C."/>
            <person name="Romine M.F."/>
            <person name="Lindemann S.R."/>
        </authorList>
    </citation>
    <scope>NUCLEOTIDE SEQUENCE [LARGE SCALE GENOMIC DNA]</scope>
    <source>
        <strain evidence="2">HL-91</strain>
    </source>
</reference>
<comment type="caution">
    <text evidence="2">The sequence shown here is derived from an EMBL/GenBank/DDBJ whole genome shotgun (WGS) entry which is preliminary data.</text>
</comment>
<organism evidence="2 3">
    <name type="scientific">Roseibaca calidilacus</name>
    <dbReference type="NCBI Taxonomy" id="1666912"/>
    <lineage>
        <taxon>Bacteria</taxon>
        <taxon>Pseudomonadati</taxon>
        <taxon>Pseudomonadota</taxon>
        <taxon>Alphaproteobacteria</taxon>
        <taxon>Rhodobacterales</taxon>
        <taxon>Paracoccaceae</taxon>
        <taxon>Roseinatronobacter</taxon>
    </lineage>
</organism>
<name>A0A0P7YKV7_9RHOB</name>
<evidence type="ECO:0000313" key="3">
    <source>
        <dbReference type="Proteomes" id="UP000050413"/>
    </source>
</evidence>
<gene>
    <name evidence="2" type="ORF">HLUCCA05_14485</name>
</gene>
<dbReference type="Proteomes" id="UP000050413">
    <property type="component" value="Unassembled WGS sequence"/>
</dbReference>
<evidence type="ECO:0000256" key="1">
    <source>
        <dbReference type="SAM" id="MobiDB-lite"/>
    </source>
</evidence>
<sequence length="183" mass="20798">MLFVSHAWSSQTLLFRSGRLSAVQPYHIPLGDISLSLRPSWPASLMDQARQYKNGSRTGNRRSFQVRRHDTCLRNLSAGLSRVRLVLPHHSEWRLWFDQLNINAAVENDCSPPRPSATICSLHPLPCLSCPFPTPWPPLLRWDHPPATLHPTPAAETRKSCRSHQFQHTERPSSPEYIPAASQ</sequence>
<accession>A0A0P7YKV7</accession>
<dbReference type="EMBL" id="LJSG01000014">
    <property type="protein sequence ID" value="KPP91271.1"/>
    <property type="molecule type" value="Genomic_DNA"/>
</dbReference>
<proteinExistence type="predicted"/>
<protein>
    <submittedName>
        <fullName evidence="2">Uncharacterized protein</fullName>
    </submittedName>
</protein>
<evidence type="ECO:0000313" key="2">
    <source>
        <dbReference type="EMBL" id="KPP91271.1"/>
    </source>
</evidence>
<dbReference type="AlphaFoldDB" id="A0A0P7YKV7"/>